<organism evidence="1 2">
    <name type="scientific">Priestia megaterium (strain ATCC 14581 / DSM 32 / CCUG 1817 / JCM 2506 / NBRC 15308 / NCIMB 9376 / NCTC 10342 / NRRL B-14308 / VKM B-512 / Ford 19)</name>
    <name type="common">Bacillus megaterium</name>
    <dbReference type="NCBI Taxonomy" id="1348623"/>
    <lineage>
        <taxon>Bacteria</taxon>
        <taxon>Bacillati</taxon>
        <taxon>Bacillota</taxon>
        <taxon>Bacilli</taxon>
        <taxon>Bacillales</taxon>
        <taxon>Bacillaceae</taxon>
        <taxon>Priestia</taxon>
    </lineage>
</organism>
<dbReference type="PANTHER" id="PTHR31793">
    <property type="entry name" value="4-HYDROXYBENZOYL-COA THIOESTERASE FAMILY MEMBER"/>
    <property type="match status" value="1"/>
</dbReference>
<sequence>MNNISYIEDMDHWKESFSFKQEIKVRFSETDMFGHLNNTVPFVYFEQIRTEFFHHIGFMQKWTSEHEGTIPVVADLQCDYVKQVYFGNALSVFVKAHRIGRSSVDLHYMIQNEQKEVVLTGRGTMVQISKKTGKSVPWNEEMKRCLSNI</sequence>
<dbReference type="Proteomes" id="UP000031829">
    <property type="component" value="Chromosome"/>
</dbReference>
<dbReference type="CDD" id="cd00586">
    <property type="entry name" value="4HBT"/>
    <property type="match status" value="1"/>
</dbReference>
<reference evidence="1 2" key="1">
    <citation type="journal article" date="2015" name="Genome Announc.">
        <title>Complete genome sequences for 35 biothreat assay-relevant bacillus species.</title>
        <authorList>
            <person name="Johnson S.L."/>
            <person name="Daligault H.E."/>
            <person name="Davenport K.W."/>
            <person name="Jaissle J."/>
            <person name="Frey K.G."/>
            <person name="Ladner J.T."/>
            <person name="Broomall S.M."/>
            <person name="Bishop-Lilly K.A."/>
            <person name="Bruce D.C."/>
            <person name="Gibbons H.S."/>
            <person name="Coyne S.R."/>
            <person name="Lo C.C."/>
            <person name="Meincke L."/>
            <person name="Munk A.C."/>
            <person name="Koroleva G.I."/>
            <person name="Rosenzweig C.N."/>
            <person name="Palacios G.F."/>
            <person name="Redden C.L."/>
            <person name="Minogue T.D."/>
            <person name="Chain P.S."/>
        </authorList>
    </citation>
    <scope>NUCLEOTIDE SEQUENCE [LARGE SCALE GENOMIC DNA]</scope>
    <source>
        <strain evidence="2">ATCC 14581 / DSM 32 / JCM 2506 / NBRC 15308 / NCIMB 9376 / NCTC 10342 / NRRL B-14308 / VKM B-512</strain>
    </source>
</reference>
<dbReference type="SUPFAM" id="SSF54637">
    <property type="entry name" value="Thioesterase/thiol ester dehydrase-isomerase"/>
    <property type="match status" value="1"/>
</dbReference>
<name>A0A0B6ACK0_PRIM2</name>
<dbReference type="RefSeq" id="WP_034648717.1">
    <property type="nucleotide sequence ID" value="NZ_BCVB01000008.1"/>
</dbReference>
<protein>
    <submittedName>
        <fullName evidence="1">Acyl-ACP thioesterase family protein</fullName>
    </submittedName>
</protein>
<dbReference type="InterPro" id="IPR029069">
    <property type="entry name" value="HotDog_dom_sf"/>
</dbReference>
<dbReference type="AlphaFoldDB" id="A0A0B6ACK0"/>
<proteinExistence type="predicted"/>
<dbReference type="GO" id="GO:0047617">
    <property type="term" value="F:fatty acyl-CoA hydrolase activity"/>
    <property type="evidence" value="ECO:0007669"/>
    <property type="project" value="TreeGrafter"/>
</dbReference>
<dbReference type="InterPro" id="IPR050563">
    <property type="entry name" value="4-hydroxybenzoyl-CoA_TE"/>
</dbReference>
<dbReference type="Pfam" id="PF13279">
    <property type="entry name" value="4HBT_2"/>
    <property type="match status" value="1"/>
</dbReference>
<dbReference type="GeneID" id="93645179"/>
<evidence type="ECO:0000313" key="1">
    <source>
        <dbReference type="EMBL" id="AJI22670.1"/>
    </source>
</evidence>
<dbReference type="KEGG" id="bmeg:BG04_1713"/>
<dbReference type="Gene3D" id="3.10.129.10">
    <property type="entry name" value="Hotdog Thioesterase"/>
    <property type="match status" value="1"/>
</dbReference>
<accession>A0A0B6ACK0</accession>
<dbReference type="HOGENOM" id="CLU_101141_2_2_9"/>
<dbReference type="PANTHER" id="PTHR31793:SF24">
    <property type="entry name" value="LONG-CHAIN ACYL-COA THIOESTERASE FADM"/>
    <property type="match status" value="1"/>
</dbReference>
<evidence type="ECO:0000313" key="2">
    <source>
        <dbReference type="Proteomes" id="UP000031829"/>
    </source>
</evidence>
<gene>
    <name evidence="1" type="ORF">BG04_1713</name>
</gene>
<dbReference type="EMBL" id="CP009920">
    <property type="protein sequence ID" value="AJI22670.1"/>
    <property type="molecule type" value="Genomic_DNA"/>
</dbReference>